<proteinExistence type="predicted"/>
<organism evidence="1 2">
    <name type="scientific">Alicyclobacillus mali</name>
    <name type="common">ex Roth et al. 2021</name>
    <dbReference type="NCBI Taxonomy" id="1123961"/>
    <lineage>
        <taxon>Bacteria</taxon>
        <taxon>Bacillati</taxon>
        <taxon>Bacillota</taxon>
        <taxon>Bacilli</taxon>
        <taxon>Bacillales</taxon>
        <taxon>Alicyclobacillaceae</taxon>
        <taxon>Alicyclobacillus</taxon>
    </lineage>
</organism>
<name>A0ABS0EZ84_9BACL</name>
<protein>
    <submittedName>
        <fullName evidence="1">Uncharacterized protein</fullName>
    </submittedName>
</protein>
<keyword evidence="2" id="KW-1185">Reference proteome</keyword>
<evidence type="ECO:0000313" key="2">
    <source>
        <dbReference type="Proteomes" id="UP000642910"/>
    </source>
</evidence>
<gene>
    <name evidence="1" type="ORF">IW967_00335</name>
</gene>
<dbReference type="RefSeq" id="WP_195866740.1">
    <property type="nucleotide sequence ID" value="NZ_JADPKZ010000011.1"/>
</dbReference>
<accession>A0ABS0EZ84</accession>
<dbReference type="EMBL" id="JADPKZ010000011">
    <property type="protein sequence ID" value="MBF8376342.1"/>
    <property type="molecule type" value="Genomic_DNA"/>
</dbReference>
<evidence type="ECO:0000313" key="1">
    <source>
        <dbReference type="EMBL" id="MBF8376342.1"/>
    </source>
</evidence>
<sequence>MERKSWMLPSFGNRDIADRILAQEMLSDYEAQLDIAMEVFLAERCATLHPTTLLPSNESVLSGRSLLSYLGTFSRSGYETKQGTKVRPVRRAGICEMYQEVYSSHFDDYGRWHGRYFLDYLQFAAEKLSHVSEGGMLRDRKTAEKARRMKCEAFEEMVAIIGWHLLHELWRQQALRSMTATHIVQLLQIICSMEENEARLWARFRQEELGEGFELLRSEWEAHRNWIANVVRDMASHPAESEHHLLLRYRPLIIAELRKLHERIGNDANLAIDSAKIN</sequence>
<dbReference type="Proteomes" id="UP000642910">
    <property type="component" value="Unassembled WGS sequence"/>
</dbReference>
<comment type="caution">
    <text evidence="1">The sequence shown here is derived from an EMBL/GenBank/DDBJ whole genome shotgun (WGS) entry which is preliminary data.</text>
</comment>
<reference evidence="1 2" key="1">
    <citation type="submission" date="2020-11" db="EMBL/GenBank/DDBJ databases">
        <title>Genomic insight of Alicyclobacillus mali FL 18 reveals a new arsenic-resistant strain, with potential in environmental biotechnology.</title>
        <authorList>
            <person name="Fiorentino G."/>
            <person name="Gallo G."/>
            <person name="Aulitto M."/>
        </authorList>
    </citation>
    <scope>NUCLEOTIDE SEQUENCE [LARGE SCALE GENOMIC DNA]</scope>
    <source>
        <strain evidence="1 2">FL 18</strain>
    </source>
</reference>